<comment type="caution">
    <text evidence="2">The sequence shown here is derived from an EMBL/GenBank/DDBJ whole genome shotgun (WGS) entry which is preliminary data.</text>
</comment>
<feature type="domain" description="Dinitrogenase iron-molybdenum cofactor biosynthesis" evidence="1">
    <location>
        <begin position="17"/>
        <end position="107"/>
    </location>
</feature>
<sequence length="129" mass="14714">MKIITALATDDGITTNNRHFGDADYYFIYEITEDGYHFIKKIGNSTDVEGETHADPRKAKNVTEMLSAEKVNTAVARVFGPNLKRIKSKFVCILAKDDEITEILQKLILNRDSVETEWEKGTDRSFLRI</sequence>
<gene>
    <name evidence="2" type="ORF">PQJ61_01010</name>
</gene>
<dbReference type="Gene3D" id="3.30.420.130">
    <property type="entry name" value="Dinitrogenase iron-molybdenum cofactor biosynthesis domain"/>
    <property type="match status" value="1"/>
</dbReference>
<dbReference type="EMBL" id="JAQQAL010000005">
    <property type="protein sequence ID" value="MDC7225323.1"/>
    <property type="molecule type" value="Genomic_DNA"/>
</dbReference>
<name>A0AAJ1ICK9_9SPIO</name>
<proteinExistence type="predicted"/>
<dbReference type="Proteomes" id="UP001221217">
    <property type="component" value="Unassembled WGS sequence"/>
</dbReference>
<dbReference type="SUPFAM" id="SSF53146">
    <property type="entry name" value="Nitrogenase accessory factor-like"/>
    <property type="match status" value="1"/>
</dbReference>
<evidence type="ECO:0000313" key="2">
    <source>
        <dbReference type="EMBL" id="MDC7225323.1"/>
    </source>
</evidence>
<accession>A0AAJ1ICK9</accession>
<organism evidence="2 3">
    <name type="scientific">Candidatus Thalassospirochaeta sargassi</name>
    <dbReference type="NCBI Taxonomy" id="3119039"/>
    <lineage>
        <taxon>Bacteria</taxon>
        <taxon>Pseudomonadati</taxon>
        <taxon>Spirochaetota</taxon>
        <taxon>Spirochaetia</taxon>
        <taxon>Spirochaetales</taxon>
        <taxon>Spirochaetaceae</taxon>
        <taxon>Candidatus Thalassospirochaeta</taxon>
    </lineage>
</organism>
<dbReference type="Pfam" id="PF02579">
    <property type="entry name" value="Nitro_FeMo-Co"/>
    <property type="match status" value="1"/>
</dbReference>
<dbReference type="InterPro" id="IPR036105">
    <property type="entry name" value="DiNase_FeMo-co_biosyn_sf"/>
</dbReference>
<dbReference type="InterPro" id="IPR003731">
    <property type="entry name" value="Di-Nase_FeMo-co_biosynth"/>
</dbReference>
<dbReference type="AlphaFoldDB" id="A0AAJ1ICK9"/>
<evidence type="ECO:0000313" key="3">
    <source>
        <dbReference type="Proteomes" id="UP001221217"/>
    </source>
</evidence>
<protein>
    <submittedName>
        <fullName evidence="2">NifB/NifX family molybdenum-iron cluster-binding protein</fullName>
    </submittedName>
</protein>
<reference evidence="2 3" key="1">
    <citation type="submission" date="2022-12" db="EMBL/GenBank/DDBJ databases">
        <title>Metagenome assembled genome from gulf of manar.</title>
        <authorList>
            <person name="Kohli P."/>
            <person name="Pk S."/>
            <person name="Venkata Ramana C."/>
            <person name="Sasikala C."/>
        </authorList>
    </citation>
    <scope>NUCLEOTIDE SEQUENCE [LARGE SCALE GENOMIC DNA]</scope>
    <source>
        <strain evidence="2">JB008</strain>
    </source>
</reference>
<evidence type="ECO:0000259" key="1">
    <source>
        <dbReference type="Pfam" id="PF02579"/>
    </source>
</evidence>